<organism evidence="2 3">
    <name type="scientific">Apophysomyces ossiformis</name>
    <dbReference type="NCBI Taxonomy" id="679940"/>
    <lineage>
        <taxon>Eukaryota</taxon>
        <taxon>Fungi</taxon>
        <taxon>Fungi incertae sedis</taxon>
        <taxon>Mucoromycota</taxon>
        <taxon>Mucoromycotina</taxon>
        <taxon>Mucoromycetes</taxon>
        <taxon>Mucorales</taxon>
        <taxon>Mucorineae</taxon>
        <taxon>Mucoraceae</taxon>
        <taxon>Apophysomyces</taxon>
    </lineage>
</organism>
<dbReference type="Gene3D" id="3.30.70.100">
    <property type="match status" value="1"/>
</dbReference>
<comment type="caution">
    <text evidence="2">The sequence shown here is derived from an EMBL/GenBank/DDBJ whole genome shotgun (WGS) entry which is preliminary data.</text>
</comment>
<evidence type="ECO:0000259" key="1">
    <source>
        <dbReference type="PROSITE" id="PS50206"/>
    </source>
</evidence>
<dbReference type="PANTHER" id="PTHR43846:SF1">
    <property type="entry name" value="TRNA URIDINE(34) HYDROXYLASE"/>
    <property type="match status" value="1"/>
</dbReference>
<dbReference type="Gene3D" id="3.40.250.10">
    <property type="entry name" value="Rhodanese-like domain"/>
    <property type="match status" value="1"/>
</dbReference>
<dbReference type="OrthoDB" id="25002at2759"/>
<feature type="domain" description="Rhodanese" evidence="1">
    <location>
        <begin position="183"/>
        <end position="274"/>
    </location>
</feature>
<protein>
    <recommendedName>
        <fullName evidence="1">Rhodanese domain-containing protein</fullName>
    </recommendedName>
</protein>
<dbReference type="SUPFAM" id="SSF52821">
    <property type="entry name" value="Rhodanese/Cell cycle control phosphatase"/>
    <property type="match status" value="1"/>
</dbReference>
<sequence>MFLQNLVVLPRGIKRVPPILLAPPARLTLRFHSAQTITSSRSTQPMNDTLCAYRPVAFYSLVPISTERVKELRDTIDTKLKSLGVWGRIYLAPSSGIGGINCQISVPSHLLQAVKQFFSNLGEFGPIEFTEGLQDTDKPSFPSLSVTIKENLVATKARLKTEDLQDQCVHLSPAAWHKELTEKGQNVFLLDMRNHYEYDLGHFNHAIKMDVDTFRDGMQVLDKLVENLPKNEDIYMYCTGGIRCAIAGPYLQKQKGFNHVKMAALQLMVTTSVNNSRPKLYPFSEERISPLTVGEEKG</sequence>
<evidence type="ECO:0000313" key="3">
    <source>
        <dbReference type="Proteomes" id="UP000605846"/>
    </source>
</evidence>
<reference evidence="2" key="1">
    <citation type="submission" date="2020-01" db="EMBL/GenBank/DDBJ databases">
        <title>Genome Sequencing of Three Apophysomyces-Like Fungal Strains Confirms a Novel Fungal Genus in the Mucoromycota with divergent Burkholderia-like Endosymbiotic Bacteria.</title>
        <authorList>
            <person name="Stajich J.E."/>
            <person name="Macias A.M."/>
            <person name="Carter-House D."/>
            <person name="Lovett B."/>
            <person name="Kasson L.R."/>
            <person name="Berry K."/>
            <person name="Grigoriev I."/>
            <person name="Chang Y."/>
            <person name="Spatafora J."/>
            <person name="Kasson M.T."/>
        </authorList>
    </citation>
    <scope>NUCLEOTIDE SEQUENCE</scope>
    <source>
        <strain evidence="2">NRRL A-21654</strain>
    </source>
</reference>
<dbReference type="SMART" id="SM00450">
    <property type="entry name" value="RHOD"/>
    <property type="match status" value="1"/>
</dbReference>
<gene>
    <name evidence="2" type="ORF">EC973_003675</name>
</gene>
<dbReference type="PANTHER" id="PTHR43846">
    <property type="entry name" value="UPF0176 PROTEIN YCEA"/>
    <property type="match status" value="1"/>
</dbReference>
<dbReference type="EMBL" id="JABAYA010000212">
    <property type="protein sequence ID" value="KAF7722131.1"/>
    <property type="molecule type" value="Genomic_DNA"/>
</dbReference>
<dbReference type="Pfam" id="PF00581">
    <property type="entry name" value="Rhodanese"/>
    <property type="match status" value="1"/>
</dbReference>
<dbReference type="InterPro" id="IPR036873">
    <property type="entry name" value="Rhodanese-like_dom_sf"/>
</dbReference>
<keyword evidence="3" id="KW-1185">Reference proteome</keyword>
<dbReference type="Proteomes" id="UP000605846">
    <property type="component" value="Unassembled WGS sequence"/>
</dbReference>
<dbReference type="AlphaFoldDB" id="A0A8H7ELX5"/>
<name>A0A8H7ELX5_9FUNG</name>
<proteinExistence type="predicted"/>
<dbReference type="InterPro" id="IPR040503">
    <property type="entry name" value="TRHO_N"/>
</dbReference>
<accession>A0A8H7ELX5</accession>
<dbReference type="InterPro" id="IPR001763">
    <property type="entry name" value="Rhodanese-like_dom"/>
</dbReference>
<dbReference type="PROSITE" id="PS50206">
    <property type="entry name" value="RHODANESE_3"/>
    <property type="match status" value="1"/>
</dbReference>
<dbReference type="Pfam" id="PF17773">
    <property type="entry name" value="UPF0176_N"/>
    <property type="match status" value="1"/>
</dbReference>
<evidence type="ECO:0000313" key="2">
    <source>
        <dbReference type="EMBL" id="KAF7722131.1"/>
    </source>
</evidence>